<evidence type="ECO:0000256" key="1">
    <source>
        <dbReference type="SAM" id="MobiDB-lite"/>
    </source>
</evidence>
<dbReference type="EMBL" id="OB795332">
    <property type="protein sequence ID" value="CAD7432074.1"/>
    <property type="molecule type" value="Genomic_DNA"/>
</dbReference>
<evidence type="ECO:0000313" key="2">
    <source>
        <dbReference type="EMBL" id="CAD7432074.1"/>
    </source>
</evidence>
<sequence length="142" mass="16480">MTGRTSMSLSKPRETPMEEEGPSCSRKKRETCTHQKQEDIINVAAVIRQEMMDDFDSFNVAEKTASYLKLSVDTVRCWSKNFDHCERLIKEDWDREMKMDASETHPPIIINLAEDNEEDDDEYDDVDEVLANPIGKHLTEPR</sequence>
<reference evidence="2" key="1">
    <citation type="submission" date="2020-11" db="EMBL/GenBank/DDBJ databases">
        <authorList>
            <person name="Tran Van P."/>
        </authorList>
    </citation>
    <scope>NUCLEOTIDE SEQUENCE</scope>
</reference>
<accession>A0A7R9EDM1</accession>
<name>A0A7R9EDM1_9NEOP</name>
<proteinExistence type="predicted"/>
<protein>
    <submittedName>
        <fullName evidence="2">Uncharacterized protein</fullName>
    </submittedName>
</protein>
<organism evidence="2">
    <name type="scientific">Timema monikensis</name>
    <dbReference type="NCBI Taxonomy" id="170555"/>
    <lineage>
        <taxon>Eukaryota</taxon>
        <taxon>Metazoa</taxon>
        <taxon>Ecdysozoa</taxon>
        <taxon>Arthropoda</taxon>
        <taxon>Hexapoda</taxon>
        <taxon>Insecta</taxon>
        <taxon>Pterygota</taxon>
        <taxon>Neoptera</taxon>
        <taxon>Polyneoptera</taxon>
        <taxon>Phasmatodea</taxon>
        <taxon>Timematodea</taxon>
        <taxon>Timematoidea</taxon>
        <taxon>Timematidae</taxon>
        <taxon>Timema</taxon>
    </lineage>
</organism>
<gene>
    <name evidence="2" type="ORF">TMSB3V08_LOCUS8791</name>
</gene>
<feature type="region of interest" description="Disordered" evidence="1">
    <location>
        <begin position="1"/>
        <end position="35"/>
    </location>
</feature>
<dbReference type="AlphaFoldDB" id="A0A7R9EDM1"/>